<dbReference type="RefSeq" id="WP_078665178.1">
    <property type="nucleotide sequence ID" value="NZ_FUXM01000009.1"/>
</dbReference>
<protein>
    <submittedName>
        <fullName evidence="4">Transcriptional attenuator, LytR family</fullName>
    </submittedName>
</protein>
<gene>
    <name evidence="4" type="ORF">SAMN02745885_01090</name>
</gene>
<organism evidence="4 5">
    <name type="scientific">Carboxydocella sporoproducens DSM 16521</name>
    <dbReference type="NCBI Taxonomy" id="1121270"/>
    <lineage>
        <taxon>Bacteria</taxon>
        <taxon>Bacillati</taxon>
        <taxon>Bacillota</taxon>
        <taxon>Clostridia</taxon>
        <taxon>Eubacteriales</taxon>
        <taxon>Clostridiales Family XVI. Incertae Sedis</taxon>
        <taxon>Carboxydocella</taxon>
    </lineage>
</organism>
<keyword evidence="5" id="KW-1185">Reference proteome</keyword>
<dbReference type="EMBL" id="FUXM01000009">
    <property type="protein sequence ID" value="SJZ84818.1"/>
    <property type="molecule type" value="Genomic_DNA"/>
</dbReference>
<feature type="region of interest" description="Disordered" evidence="2">
    <location>
        <begin position="314"/>
        <end position="448"/>
    </location>
</feature>
<dbReference type="PANTHER" id="PTHR33392">
    <property type="entry name" value="POLYISOPRENYL-TEICHOIC ACID--PEPTIDOGLYCAN TEICHOIC ACID TRANSFERASE TAGU"/>
    <property type="match status" value="1"/>
</dbReference>
<feature type="domain" description="Cell envelope-related transcriptional attenuator" evidence="3">
    <location>
        <begin position="76"/>
        <end position="221"/>
    </location>
</feature>
<dbReference type="Proteomes" id="UP000189933">
    <property type="component" value="Unassembled WGS sequence"/>
</dbReference>
<feature type="compositionally biased region" description="Basic and acidic residues" evidence="2">
    <location>
        <begin position="329"/>
        <end position="343"/>
    </location>
</feature>
<name>A0A1T4P1J9_9FIRM</name>
<evidence type="ECO:0000259" key="3">
    <source>
        <dbReference type="Pfam" id="PF03816"/>
    </source>
</evidence>
<sequence length="448" mass="47661">MERRHRERGFAALVVLLLVLVITAAIGYGAAGLWLGEDSRKGPGLLPGNLRKFFAGGPTTFLLLGVDARPGEKDARTDTIIVAQLDPEKKKLVMVSVPRDTLVELPGHGREKINSANVYGGVDLVKQVVSEMLNVEIDYYIKTNFEGFKQVVDTLGGVDIEVEKRMVYRDPTDGTYINLKPGLQHLNGKEALDYVRFRHDALGDVGRTQRQQHFLKAVAEAALKPSVVTKLPQLMKDINQAVQTDMSVGEMVKYATLARDFGQLEIVSQTLPGQFYNNHGSYWKHDATIARTLIADLMNGKTYPMIVGADINEDERPKKKVSRKTQVAKARDSKSTTGSEKKTSTQPVNNNPTQTPDSNQNGSATGNGGNENLAQTPAGSINGSGSASTNNGSGTSSTSGGDTTGGTTPEGTTPVGTEPGGSGSGGTPVTSTPAPESGSQTTPPSPQG</sequence>
<dbReference type="PANTHER" id="PTHR33392:SF6">
    <property type="entry name" value="POLYISOPRENYL-TEICHOIC ACID--PEPTIDOGLYCAN TEICHOIC ACID TRANSFERASE TAGU"/>
    <property type="match status" value="1"/>
</dbReference>
<reference evidence="5" key="1">
    <citation type="submission" date="2017-02" db="EMBL/GenBank/DDBJ databases">
        <authorList>
            <person name="Varghese N."/>
            <person name="Submissions S."/>
        </authorList>
    </citation>
    <scope>NUCLEOTIDE SEQUENCE [LARGE SCALE GENOMIC DNA]</scope>
    <source>
        <strain evidence="5">DSM 16521</strain>
    </source>
</reference>
<feature type="compositionally biased region" description="Polar residues" evidence="2">
    <location>
        <begin position="346"/>
        <end position="381"/>
    </location>
</feature>
<dbReference type="Pfam" id="PF03816">
    <property type="entry name" value="LytR_cpsA_psr"/>
    <property type="match status" value="1"/>
</dbReference>
<proteinExistence type="inferred from homology"/>
<evidence type="ECO:0000256" key="1">
    <source>
        <dbReference type="ARBA" id="ARBA00006068"/>
    </source>
</evidence>
<dbReference type="NCBIfam" id="TIGR00350">
    <property type="entry name" value="lytR_cpsA_psr"/>
    <property type="match status" value="1"/>
</dbReference>
<feature type="compositionally biased region" description="Low complexity" evidence="2">
    <location>
        <begin position="383"/>
        <end position="417"/>
    </location>
</feature>
<evidence type="ECO:0000313" key="4">
    <source>
        <dbReference type="EMBL" id="SJZ84818.1"/>
    </source>
</evidence>
<dbReference type="Gene3D" id="3.40.630.190">
    <property type="entry name" value="LCP protein"/>
    <property type="match status" value="1"/>
</dbReference>
<comment type="similarity">
    <text evidence="1">Belongs to the LytR/CpsA/Psr (LCP) family.</text>
</comment>
<evidence type="ECO:0000313" key="5">
    <source>
        <dbReference type="Proteomes" id="UP000189933"/>
    </source>
</evidence>
<dbReference type="InterPro" id="IPR050922">
    <property type="entry name" value="LytR/CpsA/Psr_CW_biosynth"/>
</dbReference>
<dbReference type="AlphaFoldDB" id="A0A1T4P1J9"/>
<accession>A0A1T4P1J9</accession>
<dbReference type="InterPro" id="IPR004474">
    <property type="entry name" value="LytR_CpsA_psr"/>
</dbReference>
<evidence type="ECO:0000256" key="2">
    <source>
        <dbReference type="SAM" id="MobiDB-lite"/>
    </source>
</evidence>
<dbReference type="OrthoDB" id="305468at2"/>